<dbReference type="OrthoDB" id="9798846at2"/>
<sequence>MAFMMADNMTVKEQAALWIVHLSSEPPSPQDRRDFDAWLAKDPANRAEYDRARRLWAGLSGAEGLADLVDTPDIAVSDFPSEQTGAAAAQQSLHLQSVKNSGGFRRVMSAAAALFLLIMTSLLILQDTTFFSGGTVHATEISEIRDVVLPDGSRVTLGAKSMIRTDFTDTERRVTLAQGEAFFAVEKDPARPFIVTAGDTRVRVVGTKFDMRHGVGEVKVTVLEGIVEVDRVPATPSALTKQATANVSPQPSPSDPPGTEESHLRTNVLTAGQEIIAAVRGSSFIRELPSQKIGVWRSGRLVYADETLREVVADANRYYRKEIRLASTDLGELRITASFRAEQIEQMIRSLIAAYGLEADQRDGEVILRRKQANPA</sequence>
<feature type="domain" description="Protein FecR C-terminal" evidence="5">
    <location>
        <begin position="300"/>
        <end position="367"/>
    </location>
</feature>
<dbReference type="GO" id="GO:0016989">
    <property type="term" value="F:sigma factor antagonist activity"/>
    <property type="evidence" value="ECO:0007669"/>
    <property type="project" value="TreeGrafter"/>
</dbReference>
<dbReference type="Gene3D" id="3.55.50.30">
    <property type="match status" value="1"/>
</dbReference>
<dbReference type="Pfam" id="PF16344">
    <property type="entry name" value="FecR_C"/>
    <property type="match status" value="1"/>
</dbReference>
<proteinExistence type="predicted"/>
<dbReference type="Pfam" id="PF04773">
    <property type="entry name" value="FecR"/>
    <property type="match status" value="1"/>
</dbReference>
<evidence type="ECO:0000259" key="4">
    <source>
        <dbReference type="Pfam" id="PF16220"/>
    </source>
</evidence>
<dbReference type="RefSeq" id="WP_099475077.1">
    <property type="nucleotide sequence ID" value="NZ_CP041025.1"/>
</dbReference>
<dbReference type="InterPro" id="IPR012373">
    <property type="entry name" value="Ferrdict_sens_TM"/>
</dbReference>
<dbReference type="InterPro" id="IPR032623">
    <property type="entry name" value="FecR_N"/>
</dbReference>
<dbReference type="InterPro" id="IPR032508">
    <property type="entry name" value="FecR_C"/>
</dbReference>
<keyword evidence="7" id="KW-1185">Reference proteome</keyword>
<reference evidence="6 7" key="1">
    <citation type="submission" date="2017-10" db="EMBL/GenBank/DDBJ databases">
        <title>Frigbacter circumglobatus gen. nov. sp. nov., isolated from sediment cultured in situ.</title>
        <authorList>
            <person name="Zhao Z."/>
        </authorList>
    </citation>
    <scope>NUCLEOTIDE SEQUENCE [LARGE SCALE GENOMIC DNA]</scope>
    <source>
        <strain evidence="6 7">ZYL</strain>
    </source>
</reference>
<dbReference type="Pfam" id="PF16220">
    <property type="entry name" value="DUF4880"/>
    <property type="match status" value="1"/>
</dbReference>
<comment type="caution">
    <text evidence="6">The sequence shown here is derived from an EMBL/GenBank/DDBJ whole genome shotgun (WGS) entry which is preliminary data.</text>
</comment>
<evidence type="ECO:0008006" key="8">
    <source>
        <dbReference type="Google" id="ProtNLM"/>
    </source>
</evidence>
<feature type="region of interest" description="Disordered" evidence="1">
    <location>
        <begin position="237"/>
        <end position="262"/>
    </location>
</feature>
<evidence type="ECO:0000259" key="5">
    <source>
        <dbReference type="Pfam" id="PF16344"/>
    </source>
</evidence>
<feature type="domain" description="FecR N-terminal" evidence="4">
    <location>
        <begin position="13"/>
        <end position="55"/>
    </location>
</feature>
<evidence type="ECO:0000313" key="7">
    <source>
        <dbReference type="Proteomes" id="UP000229730"/>
    </source>
</evidence>
<evidence type="ECO:0000259" key="3">
    <source>
        <dbReference type="Pfam" id="PF04773"/>
    </source>
</evidence>
<protein>
    <recommendedName>
        <fullName evidence="8">Iron dicitrate transport regulator FecR</fullName>
    </recommendedName>
</protein>
<keyword evidence="2" id="KW-1133">Transmembrane helix</keyword>
<keyword evidence="2" id="KW-0472">Membrane</keyword>
<accession>A0A2G4YMM4</accession>
<evidence type="ECO:0000313" key="6">
    <source>
        <dbReference type="EMBL" id="PHZ83572.1"/>
    </source>
</evidence>
<evidence type="ECO:0000256" key="2">
    <source>
        <dbReference type="SAM" id="Phobius"/>
    </source>
</evidence>
<dbReference type="Gene3D" id="2.60.120.1440">
    <property type="match status" value="1"/>
</dbReference>
<name>A0A2G4YMM4_9PROT</name>
<evidence type="ECO:0000256" key="1">
    <source>
        <dbReference type="SAM" id="MobiDB-lite"/>
    </source>
</evidence>
<feature type="transmembrane region" description="Helical" evidence="2">
    <location>
        <begin position="107"/>
        <end position="125"/>
    </location>
</feature>
<dbReference type="PANTHER" id="PTHR30273">
    <property type="entry name" value="PERIPLASMIC SIGNAL SENSOR AND SIGMA FACTOR ACTIVATOR FECR-RELATED"/>
    <property type="match status" value="1"/>
</dbReference>
<feature type="domain" description="FecR protein" evidence="3">
    <location>
        <begin position="137"/>
        <end position="228"/>
    </location>
</feature>
<dbReference type="Proteomes" id="UP000229730">
    <property type="component" value="Unassembled WGS sequence"/>
</dbReference>
<dbReference type="PIRSF" id="PIRSF018266">
    <property type="entry name" value="FecR"/>
    <property type="match status" value="1"/>
</dbReference>
<gene>
    <name evidence="6" type="ORF">CRD36_16535</name>
</gene>
<keyword evidence="2" id="KW-0812">Transmembrane</keyword>
<organism evidence="6 7">
    <name type="scientific">Paremcibacter congregatus</name>
    <dbReference type="NCBI Taxonomy" id="2043170"/>
    <lineage>
        <taxon>Bacteria</taxon>
        <taxon>Pseudomonadati</taxon>
        <taxon>Pseudomonadota</taxon>
        <taxon>Alphaproteobacteria</taxon>
        <taxon>Emcibacterales</taxon>
        <taxon>Emcibacteraceae</taxon>
        <taxon>Paremcibacter</taxon>
    </lineage>
</organism>
<dbReference type="InParanoid" id="A0A2G4YMM4"/>
<dbReference type="PANTHER" id="PTHR30273:SF2">
    <property type="entry name" value="PROTEIN FECR"/>
    <property type="match status" value="1"/>
</dbReference>
<dbReference type="AlphaFoldDB" id="A0A2G4YMM4"/>
<dbReference type="EMBL" id="PDEM01000032">
    <property type="protein sequence ID" value="PHZ83572.1"/>
    <property type="molecule type" value="Genomic_DNA"/>
</dbReference>
<feature type="compositionally biased region" description="Polar residues" evidence="1">
    <location>
        <begin position="237"/>
        <end position="249"/>
    </location>
</feature>
<dbReference type="InterPro" id="IPR006860">
    <property type="entry name" value="FecR"/>
</dbReference>